<feature type="region of interest" description="Disordered" evidence="1">
    <location>
        <begin position="139"/>
        <end position="160"/>
    </location>
</feature>
<name>A0A6J4I3T5_9CHLR</name>
<evidence type="ECO:0000313" key="2">
    <source>
        <dbReference type="EMBL" id="CAA9241059.1"/>
    </source>
</evidence>
<feature type="non-terminal residue" evidence="2">
    <location>
        <position position="180"/>
    </location>
</feature>
<dbReference type="AlphaFoldDB" id="A0A6J4I3T5"/>
<evidence type="ECO:0000256" key="1">
    <source>
        <dbReference type="SAM" id="MobiDB-lite"/>
    </source>
</evidence>
<feature type="non-terminal residue" evidence="2">
    <location>
        <position position="1"/>
    </location>
</feature>
<feature type="region of interest" description="Disordered" evidence="1">
    <location>
        <begin position="1"/>
        <end position="84"/>
    </location>
</feature>
<gene>
    <name evidence="2" type="ORF">AVDCRST_MAG26-1438</name>
</gene>
<reference evidence="2" key="1">
    <citation type="submission" date="2020-02" db="EMBL/GenBank/DDBJ databases">
        <authorList>
            <person name="Meier V. D."/>
        </authorList>
    </citation>
    <scope>NUCLEOTIDE SEQUENCE</scope>
    <source>
        <strain evidence="2">AVDCRST_MAG26</strain>
    </source>
</reference>
<proteinExistence type="predicted"/>
<dbReference type="EMBL" id="CADCTK010000338">
    <property type="protein sequence ID" value="CAA9241059.1"/>
    <property type="molecule type" value="Genomic_DNA"/>
</dbReference>
<accession>A0A6J4I3T5</accession>
<sequence>CERAECPATCGSRFEGSSGPAARRGWRWPISLARTPTAGGSACQRATRGGPRTARAPASSRHRSSRSFPPAPSGRPASTPSIRWSTSTSFCPCAGSTTCSRKSTSSWTFCARPAAACMCATGTSSSGCGRRGRCLATSSHRSKRPASGSARWSSGAPSRSAMLAARGSTVSCGRWVRRAL</sequence>
<feature type="compositionally biased region" description="Low complexity" evidence="1">
    <location>
        <begin position="45"/>
        <end position="59"/>
    </location>
</feature>
<protein>
    <submittedName>
        <fullName evidence="2">Uncharacterized protein</fullName>
    </submittedName>
</protein>
<organism evidence="2">
    <name type="scientific">uncultured Chloroflexia bacterium</name>
    <dbReference type="NCBI Taxonomy" id="1672391"/>
    <lineage>
        <taxon>Bacteria</taxon>
        <taxon>Bacillati</taxon>
        <taxon>Chloroflexota</taxon>
        <taxon>Chloroflexia</taxon>
        <taxon>environmental samples</taxon>
    </lineage>
</organism>